<proteinExistence type="predicted"/>
<evidence type="ECO:0000313" key="4">
    <source>
        <dbReference type="Proteomes" id="UP000010094"/>
    </source>
</evidence>
<evidence type="ECO:0000256" key="1">
    <source>
        <dbReference type="SAM" id="MobiDB-lite"/>
    </source>
</evidence>
<reference evidence="3 4" key="1">
    <citation type="journal article" date="2012" name="Proc. Natl. Acad. Sci. U.S.A.">
        <title>Gain and loss of multiple functionally related, horizontally transferred genes in the reduced genomes of two microsporidian parasites.</title>
        <authorList>
            <person name="Pombert J.-F."/>
            <person name="Selman M."/>
            <person name="Burki F."/>
            <person name="Bardell F.T."/>
            <person name="Farinelli L."/>
            <person name="Solter L.F."/>
            <person name="Whitman D.W."/>
            <person name="Weiss L.M."/>
            <person name="Corradi N."/>
            <person name="Keeling P.J."/>
        </authorList>
    </citation>
    <scope>NUCLEOTIDE SEQUENCE [LARGE SCALE GENOMIC DNA]</scope>
    <source>
        <strain evidence="3 4">SJ-2008</strain>
    </source>
</reference>
<feature type="transmembrane region" description="Helical" evidence="2">
    <location>
        <begin position="191"/>
        <end position="208"/>
    </location>
</feature>
<feature type="transmembrane region" description="Helical" evidence="2">
    <location>
        <begin position="100"/>
        <end position="126"/>
    </location>
</feature>
<dbReference type="Proteomes" id="UP000010094">
    <property type="component" value="Chromosome VIII"/>
</dbReference>
<keyword evidence="2" id="KW-1133">Transmembrane helix</keyword>
<feature type="transmembrane region" description="Helical" evidence="2">
    <location>
        <begin position="38"/>
        <end position="57"/>
    </location>
</feature>
<dbReference type="VEuPathDB" id="MicrosporidiaDB:EROM_082040"/>
<dbReference type="HOGENOM" id="CLU_1057795_0_0_1"/>
<dbReference type="KEGG" id="ero:EROM_082040"/>
<feature type="region of interest" description="Disordered" evidence="1">
    <location>
        <begin position="1"/>
        <end position="29"/>
    </location>
</feature>
<keyword evidence="2" id="KW-0812">Transmembrane</keyword>
<keyword evidence="2" id="KW-0472">Membrane</keyword>
<feature type="compositionally biased region" description="Basic and acidic residues" evidence="1">
    <location>
        <begin position="8"/>
        <end position="22"/>
    </location>
</feature>
<evidence type="ECO:0000256" key="2">
    <source>
        <dbReference type="SAM" id="Phobius"/>
    </source>
</evidence>
<dbReference type="GeneID" id="20521939"/>
<protein>
    <submittedName>
        <fullName evidence="3">Uncharacterized protein</fullName>
    </submittedName>
</protein>
<dbReference type="RefSeq" id="XP_009265115.1">
    <property type="nucleotide sequence ID" value="XM_009266840.1"/>
</dbReference>
<organism evidence="3 4">
    <name type="scientific">Encephalitozoon romaleae (strain SJ-2008)</name>
    <name type="common">Microsporidian parasite</name>
    <dbReference type="NCBI Taxonomy" id="1178016"/>
    <lineage>
        <taxon>Eukaryota</taxon>
        <taxon>Fungi</taxon>
        <taxon>Fungi incertae sedis</taxon>
        <taxon>Microsporidia</taxon>
        <taxon>Unikaryonidae</taxon>
        <taxon>Encephalitozoon</taxon>
    </lineage>
</organism>
<dbReference type="AlphaFoldDB" id="I6ZK27"/>
<dbReference type="OrthoDB" id="2195135at2759"/>
<feature type="transmembrane region" description="Helical" evidence="2">
    <location>
        <begin position="229"/>
        <end position="250"/>
    </location>
</feature>
<name>I6ZK27_ENCRO</name>
<evidence type="ECO:0000313" key="3">
    <source>
        <dbReference type="EMBL" id="AFN83618.1"/>
    </source>
</evidence>
<sequence>MNMINEAVDGKKNERQKHKEPTDSLPKSKSWKDFPDTWLSLILTLMTGIMVFFRSSFRTKVENIFSQIIGWFNLGRLIYFTAKRLYFRIEGSKKLKGNDVAMIVCLLLHLLMLAFLVCSNFIFPGIGIHKMATALERNPIGIFFASIFFLNAQLVMEPHNTYSVLVVGLEAILTAWDVEGFDYEKDVIKNLWTRLFISIFVGVMLWIVEDWIVDSLNISKRNVRKIRNFMKIVVALIYTIGGYCIMNMIFLNASNTNSQPVTV</sequence>
<accession>I6ZK27</accession>
<feature type="transmembrane region" description="Helical" evidence="2">
    <location>
        <begin position="64"/>
        <end position="80"/>
    </location>
</feature>
<dbReference type="EMBL" id="CP003525">
    <property type="protein sequence ID" value="AFN83618.1"/>
    <property type="molecule type" value="Genomic_DNA"/>
</dbReference>
<feature type="transmembrane region" description="Helical" evidence="2">
    <location>
        <begin position="138"/>
        <end position="156"/>
    </location>
</feature>
<gene>
    <name evidence="3" type="ordered locus">EROM_082040</name>
</gene>
<keyword evidence="4" id="KW-1185">Reference proteome</keyword>